<evidence type="ECO:0000313" key="2">
    <source>
        <dbReference type="Proteomes" id="UP001206483"/>
    </source>
</evidence>
<proteinExistence type="predicted"/>
<comment type="caution">
    <text evidence="1">The sequence shown here is derived from an EMBL/GenBank/DDBJ whole genome shotgun (WGS) entry which is preliminary data.</text>
</comment>
<dbReference type="Proteomes" id="UP001206483">
    <property type="component" value="Unassembled WGS sequence"/>
</dbReference>
<sequence length="107" mass="12391">MGTPNVTDERLAWLLVRDELSRRTEKTPWWSLLRFLHAARGRHGLATQAGGMQQEATSGRMADYALAVDDAAETLSAEERRTLRETSTLPGWFMDDVERRYQEIRRR</sequence>
<organism evidence="1 2">
    <name type="scientific">Kitasatospora paracochleata</name>
    <dbReference type="NCBI Taxonomy" id="58354"/>
    <lineage>
        <taxon>Bacteria</taxon>
        <taxon>Bacillati</taxon>
        <taxon>Actinomycetota</taxon>
        <taxon>Actinomycetes</taxon>
        <taxon>Kitasatosporales</taxon>
        <taxon>Streptomycetaceae</taxon>
        <taxon>Kitasatospora</taxon>
    </lineage>
</organism>
<gene>
    <name evidence="1" type="ORF">FHR36_005944</name>
</gene>
<name>A0ABT1J6L0_9ACTN</name>
<evidence type="ECO:0000313" key="1">
    <source>
        <dbReference type="EMBL" id="MCP2312763.1"/>
    </source>
</evidence>
<accession>A0ABT1J6L0</accession>
<keyword evidence="2" id="KW-1185">Reference proteome</keyword>
<dbReference type="EMBL" id="JAMZDX010000006">
    <property type="protein sequence ID" value="MCP2312763.1"/>
    <property type="molecule type" value="Genomic_DNA"/>
</dbReference>
<protein>
    <submittedName>
        <fullName evidence="1">Uncharacterized protein</fullName>
    </submittedName>
</protein>
<reference evidence="1 2" key="1">
    <citation type="submission" date="2022-06" db="EMBL/GenBank/DDBJ databases">
        <title>Sequencing the genomes of 1000 actinobacteria strains.</title>
        <authorList>
            <person name="Klenk H.-P."/>
        </authorList>
    </citation>
    <scope>NUCLEOTIDE SEQUENCE [LARGE SCALE GENOMIC DNA]</scope>
    <source>
        <strain evidence="1 2">DSM 41656</strain>
    </source>
</reference>
<dbReference type="RefSeq" id="WP_253802135.1">
    <property type="nucleotide sequence ID" value="NZ_BAAAUB010000105.1"/>
</dbReference>